<dbReference type="AlphaFoldDB" id="A0A1H3USC8"/>
<gene>
    <name evidence="2" type="ORF">SAMN05421684_8006</name>
</gene>
<dbReference type="OrthoDB" id="1828825at2"/>
<dbReference type="Proteomes" id="UP000199632">
    <property type="component" value="Unassembled WGS sequence"/>
</dbReference>
<feature type="domain" description="SGNH hydrolase-type esterase" evidence="1">
    <location>
        <begin position="168"/>
        <end position="354"/>
    </location>
</feature>
<dbReference type="InterPro" id="IPR013830">
    <property type="entry name" value="SGNH_hydro"/>
</dbReference>
<dbReference type="Pfam" id="PF13472">
    <property type="entry name" value="Lipase_GDSL_2"/>
    <property type="match status" value="1"/>
</dbReference>
<keyword evidence="3" id="KW-1185">Reference proteome</keyword>
<dbReference type="RefSeq" id="WP_090803973.1">
    <property type="nucleotide sequence ID" value="NZ_BOND01000029.1"/>
</dbReference>
<protein>
    <submittedName>
        <fullName evidence="2">Lysophospholipase L1</fullName>
    </submittedName>
</protein>
<sequence length="366" mass="38652">MIWTAGFRSAVISPYEQVKLSEPRGFADQTVRQVLHLAGGGQQFRVRLTNRFGHTALTIGAGSVTTEGGQAVLTFDGAETGSIPPGQEVVGDPITLPVEAGDGLVLSLYFPEETGLATYSHKPAQLAHVVPGEQVTSPRLNDSEQVEARFYVSGIDVLSSVGNSIAVAFGDSWFEGVGSTVGANNRSVDFLNRRLDKGWVVNQGIAGNRLLTDEVGQHALRRFDRDVLSVPGTTHVLVHFGINDLGLPGMFGEPPAAADALVAGFTELAARAHAAELKILVATIGPFGGAIYPGISTPEALATRRMVNDWIRTTDTFDGVFDVAAAVANPNAPDFLHPALDSGDGMHLNDDGAREMANTVDLNSLS</sequence>
<dbReference type="PANTHER" id="PTHR43784:SF2">
    <property type="entry name" value="GDSL-LIKE LIPASE_ACYLHYDROLASE, PUTATIVE (AFU_ORTHOLOGUE AFUA_2G00820)-RELATED"/>
    <property type="match status" value="1"/>
</dbReference>
<evidence type="ECO:0000313" key="2">
    <source>
        <dbReference type="EMBL" id="SDZ65353.1"/>
    </source>
</evidence>
<organism evidence="2 3">
    <name type="scientific">Asanoa ishikariensis</name>
    <dbReference type="NCBI Taxonomy" id="137265"/>
    <lineage>
        <taxon>Bacteria</taxon>
        <taxon>Bacillati</taxon>
        <taxon>Actinomycetota</taxon>
        <taxon>Actinomycetes</taxon>
        <taxon>Micromonosporales</taxon>
        <taxon>Micromonosporaceae</taxon>
        <taxon>Asanoa</taxon>
    </lineage>
</organism>
<evidence type="ECO:0000313" key="3">
    <source>
        <dbReference type="Proteomes" id="UP000199632"/>
    </source>
</evidence>
<dbReference type="SUPFAM" id="SSF52266">
    <property type="entry name" value="SGNH hydrolase"/>
    <property type="match status" value="1"/>
</dbReference>
<dbReference type="InterPro" id="IPR053140">
    <property type="entry name" value="GDSL_Rv0518-like"/>
</dbReference>
<dbReference type="EMBL" id="FNQB01000005">
    <property type="protein sequence ID" value="SDZ65353.1"/>
    <property type="molecule type" value="Genomic_DNA"/>
</dbReference>
<proteinExistence type="predicted"/>
<reference evidence="3" key="1">
    <citation type="submission" date="2016-10" db="EMBL/GenBank/DDBJ databases">
        <authorList>
            <person name="Varghese N."/>
            <person name="Submissions S."/>
        </authorList>
    </citation>
    <scope>NUCLEOTIDE SEQUENCE [LARGE SCALE GENOMIC DNA]</scope>
    <source>
        <strain evidence="3">DSM 44718</strain>
    </source>
</reference>
<dbReference type="InterPro" id="IPR036514">
    <property type="entry name" value="SGNH_hydro_sf"/>
</dbReference>
<evidence type="ECO:0000259" key="1">
    <source>
        <dbReference type="Pfam" id="PF13472"/>
    </source>
</evidence>
<name>A0A1H3USC8_9ACTN</name>
<accession>A0A1H3USC8</accession>
<dbReference type="Gene3D" id="3.40.50.1110">
    <property type="entry name" value="SGNH hydrolase"/>
    <property type="match status" value="1"/>
</dbReference>
<dbReference type="PANTHER" id="PTHR43784">
    <property type="entry name" value="GDSL-LIKE LIPASE/ACYLHYDROLASE, PUTATIVE (AFU_ORTHOLOGUE AFUA_2G00820)-RELATED"/>
    <property type="match status" value="1"/>
</dbReference>
<dbReference type="STRING" id="137265.SAMN05421684_8006"/>